<keyword evidence="2" id="KW-1185">Reference proteome</keyword>
<dbReference type="OrthoDB" id="2085824at2"/>
<comment type="caution">
    <text evidence="1">The sequence shown here is derived from an EMBL/GenBank/DDBJ whole genome shotgun (WGS) entry which is preliminary data.</text>
</comment>
<name>A0A081NYV4_9BACL</name>
<dbReference type="eggNOG" id="ENOG5033DM7">
    <property type="taxonomic scope" value="Bacteria"/>
</dbReference>
<evidence type="ECO:0000313" key="2">
    <source>
        <dbReference type="Proteomes" id="UP000028123"/>
    </source>
</evidence>
<sequence length="97" mass="11247">MGIKFGREYRDIIYDFTNALQEIERCHEFLEMSAEDWGELNEGERKECIKTLADDLFYGLGTEVQMSVGDCTVTHDPKRHVIRIDQGEALTRVIHLV</sequence>
<gene>
    <name evidence="1" type="ORF">ET33_16045</name>
</gene>
<dbReference type="EMBL" id="JNVM01000021">
    <property type="protein sequence ID" value="KEQ23627.1"/>
    <property type="molecule type" value="Genomic_DNA"/>
</dbReference>
<reference evidence="1 2" key="1">
    <citation type="submission" date="2014-06" db="EMBL/GenBank/DDBJ databases">
        <title>Draft genome sequence of Paenibacillus sp. MSt1.</title>
        <authorList>
            <person name="Aw Y.K."/>
            <person name="Ong K.S."/>
            <person name="Gan H.M."/>
            <person name="Lee S.M."/>
        </authorList>
    </citation>
    <scope>NUCLEOTIDE SEQUENCE [LARGE SCALE GENOMIC DNA]</scope>
    <source>
        <strain evidence="1 2">MSt1</strain>
    </source>
</reference>
<proteinExistence type="predicted"/>
<dbReference type="AlphaFoldDB" id="A0A081NYV4"/>
<protein>
    <submittedName>
        <fullName evidence="1">Uncharacterized protein</fullName>
    </submittedName>
</protein>
<evidence type="ECO:0000313" key="1">
    <source>
        <dbReference type="EMBL" id="KEQ23627.1"/>
    </source>
</evidence>
<accession>A0A081NYV4</accession>
<organism evidence="1 2">
    <name type="scientific">Paenibacillus tyrfis</name>
    <dbReference type="NCBI Taxonomy" id="1501230"/>
    <lineage>
        <taxon>Bacteria</taxon>
        <taxon>Bacillati</taxon>
        <taxon>Bacillota</taxon>
        <taxon>Bacilli</taxon>
        <taxon>Bacillales</taxon>
        <taxon>Paenibacillaceae</taxon>
        <taxon>Paenibacillus</taxon>
    </lineage>
</organism>
<dbReference type="Proteomes" id="UP000028123">
    <property type="component" value="Unassembled WGS sequence"/>
</dbReference>